<dbReference type="GO" id="GO:0004252">
    <property type="term" value="F:serine-type endopeptidase activity"/>
    <property type="evidence" value="ECO:0007669"/>
    <property type="project" value="UniProtKB-UniRule"/>
</dbReference>
<dbReference type="HAMAP" id="MF_00015">
    <property type="entry name" value="LexA"/>
    <property type="match status" value="1"/>
</dbReference>
<dbReference type="InterPro" id="IPR006200">
    <property type="entry name" value="LexA"/>
</dbReference>
<dbReference type="InterPro" id="IPR006199">
    <property type="entry name" value="LexA_DNA-bd_dom"/>
</dbReference>
<keyword evidence="18" id="KW-1185">Reference proteome</keyword>
<dbReference type="InterPro" id="IPR050077">
    <property type="entry name" value="LexA_repressor"/>
</dbReference>
<proteinExistence type="inferred from homology"/>
<protein>
    <recommendedName>
        <fullName evidence="13">LexA repressor</fullName>
        <ecNumber evidence="13">3.4.21.88</ecNumber>
    </recommendedName>
</protein>
<organism evidence="17 18">
    <name type="scientific">Leptospira hartskeerlii</name>
    <dbReference type="NCBI Taxonomy" id="2023177"/>
    <lineage>
        <taxon>Bacteria</taxon>
        <taxon>Pseudomonadati</taxon>
        <taxon>Spirochaetota</taxon>
        <taxon>Spirochaetia</taxon>
        <taxon>Leptospirales</taxon>
        <taxon>Leptospiraceae</taxon>
        <taxon>Leptospira</taxon>
    </lineage>
</organism>
<dbReference type="InterPro" id="IPR036390">
    <property type="entry name" value="WH_DNA-bd_sf"/>
</dbReference>
<dbReference type="Gene3D" id="2.10.109.10">
    <property type="entry name" value="Umud Fragment, subunit A"/>
    <property type="match status" value="1"/>
</dbReference>
<dbReference type="FunFam" id="1.10.10.10:FF:000009">
    <property type="entry name" value="LexA repressor"/>
    <property type="match status" value="1"/>
</dbReference>
<dbReference type="Gene3D" id="1.10.10.10">
    <property type="entry name" value="Winged helix-like DNA-binding domain superfamily/Winged helix DNA-binding domain"/>
    <property type="match status" value="1"/>
</dbReference>
<dbReference type="NCBIfam" id="TIGR00498">
    <property type="entry name" value="lexA"/>
    <property type="match status" value="1"/>
</dbReference>
<feature type="domain" description="Peptidase S24/S26A/S26B/S26C" evidence="15">
    <location>
        <begin position="84"/>
        <end position="196"/>
    </location>
</feature>
<dbReference type="GO" id="GO:0003677">
    <property type="term" value="F:DNA binding"/>
    <property type="evidence" value="ECO:0007669"/>
    <property type="project" value="UniProtKB-UniRule"/>
</dbReference>
<evidence type="ECO:0000313" key="17">
    <source>
        <dbReference type="EMBL" id="PJZ25596.1"/>
    </source>
</evidence>
<evidence type="ECO:0000256" key="14">
    <source>
        <dbReference type="RuleBase" id="RU003991"/>
    </source>
</evidence>
<dbReference type="InterPro" id="IPR006197">
    <property type="entry name" value="Peptidase_S24_LexA"/>
</dbReference>
<evidence type="ECO:0000256" key="2">
    <source>
        <dbReference type="ARBA" id="ARBA00011738"/>
    </source>
</evidence>
<evidence type="ECO:0000256" key="4">
    <source>
        <dbReference type="ARBA" id="ARBA00022705"/>
    </source>
</evidence>
<keyword evidence="12 13" id="KW-0742">SOS response</keyword>
<keyword evidence="11 13" id="KW-0234">DNA repair</keyword>
<dbReference type="InterPro" id="IPR036286">
    <property type="entry name" value="LexA/Signal_pep-like_sf"/>
</dbReference>
<dbReference type="InterPro" id="IPR036388">
    <property type="entry name" value="WH-like_DNA-bd_sf"/>
</dbReference>
<dbReference type="GO" id="GO:0006508">
    <property type="term" value="P:proteolysis"/>
    <property type="evidence" value="ECO:0007669"/>
    <property type="project" value="InterPro"/>
</dbReference>
<evidence type="ECO:0000256" key="8">
    <source>
        <dbReference type="ARBA" id="ARBA00023015"/>
    </source>
</evidence>
<comment type="subunit">
    <text evidence="2 13">Homodimer.</text>
</comment>
<evidence type="ECO:0000256" key="6">
    <source>
        <dbReference type="ARBA" id="ARBA00022801"/>
    </source>
</evidence>
<dbReference type="Pfam" id="PF00717">
    <property type="entry name" value="Peptidase_S24"/>
    <property type="match status" value="1"/>
</dbReference>
<dbReference type="FunFam" id="2.10.109.10:FF:000001">
    <property type="entry name" value="LexA repressor"/>
    <property type="match status" value="1"/>
</dbReference>
<accession>A0A2M9XD14</accession>
<keyword evidence="5 13" id="KW-0227">DNA damage</keyword>
<keyword evidence="4 13" id="KW-0235">DNA replication</keyword>
<evidence type="ECO:0000256" key="1">
    <source>
        <dbReference type="ARBA" id="ARBA00007484"/>
    </source>
</evidence>
<feature type="active site" description="For autocatalytic cleavage activity" evidence="13">
    <location>
        <position position="126"/>
    </location>
</feature>
<evidence type="ECO:0000259" key="16">
    <source>
        <dbReference type="Pfam" id="PF01726"/>
    </source>
</evidence>
<evidence type="ECO:0000256" key="5">
    <source>
        <dbReference type="ARBA" id="ARBA00022763"/>
    </source>
</evidence>
<feature type="active site" description="For autocatalytic cleavage activity" evidence="13">
    <location>
        <position position="163"/>
    </location>
</feature>
<evidence type="ECO:0000313" key="18">
    <source>
        <dbReference type="Proteomes" id="UP000232196"/>
    </source>
</evidence>
<feature type="site" description="Cleavage; by autolysis" evidence="13">
    <location>
        <begin position="91"/>
        <end position="92"/>
    </location>
</feature>
<dbReference type="PANTHER" id="PTHR33516">
    <property type="entry name" value="LEXA REPRESSOR"/>
    <property type="match status" value="1"/>
</dbReference>
<dbReference type="GO" id="GO:0045892">
    <property type="term" value="P:negative regulation of DNA-templated transcription"/>
    <property type="evidence" value="ECO:0007669"/>
    <property type="project" value="UniProtKB-UniRule"/>
</dbReference>
<keyword evidence="10 13" id="KW-0804">Transcription</keyword>
<evidence type="ECO:0000256" key="13">
    <source>
        <dbReference type="HAMAP-Rule" id="MF_00015"/>
    </source>
</evidence>
<name>A0A2M9XD14_9LEPT</name>
<dbReference type="CDD" id="cd06529">
    <property type="entry name" value="S24_LexA-like"/>
    <property type="match status" value="1"/>
</dbReference>
<dbReference type="InterPro" id="IPR015927">
    <property type="entry name" value="Peptidase_S24_S26A/B/C"/>
</dbReference>
<keyword evidence="7 13" id="KW-0068">Autocatalytic cleavage</keyword>
<evidence type="ECO:0000256" key="9">
    <source>
        <dbReference type="ARBA" id="ARBA00023125"/>
    </source>
</evidence>
<dbReference type="PRINTS" id="PR00726">
    <property type="entry name" value="LEXASERPTASE"/>
</dbReference>
<evidence type="ECO:0000256" key="12">
    <source>
        <dbReference type="ARBA" id="ARBA00023236"/>
    </source>
</evidence>
<dbReference type="Pfam" id="PF01726">
    <property type="entry name" value="LexA_DNA_bind"/>
    <property type="match status" value="1"/>
</dbReference>
<dbReference type="SUPFAM" id="SSF46785">
    <property type="entry name" value="Winged helix' DNA-binding domain"/>
    <property type="match status" value="1"/>
</dbReference>
<comment type="similarity">
    <text evidence="1 13 14">Belongs to the peptidase S24 family.</text>
</comment>
<sequence>MKDLTEKQLAVLQFITNVIKERGFPPTIREIGDEFGITAKGAYDHLKAIEKKGYLKTSKNQSRAIELTRQSPFESLPVPTPSIPLLGRVAAGLPILAEENIEAYIPVPEEMASKGITFALKVQGDSMIEAGINDGDVAIIQKKDIARNGEIVVALIEDEATLKVYFKEADHIRLEARNPKYKPIRSKKVTIVGKLIGLYRSY</sequence>
<comment type="caution">
    <text evidence="17">The sequence shown here is derived from an EMBL/GenBank/DDBJ whole genome shotgun (WGS) entry which is preliminary data.</text>
</comment>
<keyword evidence="6 13" id="KW-0378">Hydrolase</keyword>
<dbReference type="InterPro" id="IPR039418">
    <property type="entry name" value="LexA-like"/>
</dbReference>
<dbReference type="RefSeq" id="WP_086446331.1">
    <property type="nucleotide sequence ID" value="NZ_NPDL01000008.1"/>
</dbReference>
<evidence type="ECO:0000256" key="3">
    <source>
        <dbReference type="ARBA" id="ARBA00022491"/>
    </source>
</evidence>
<dbReference type="Proteomes" id="UP000232196">
    <property type="component" value="Unassembled WGS sequence"/>
</dbReference>
<evidence type="ECO:0000256" key="7">
    <source>
        <dbReference type="ARBA" id="ARBA00022813"/>
    </source>
</evidence>
<keyword evidence="9 13" id="KW-0238">DNA-binding</keyword>
<dbReference type="SUPFAM" id="SSF51306">
    <property type="entry name" value="LexA/Signal peptidase"/>
    <property type="match status" value="1"/>
</dbReference>
<dbReference type="PANTHER" id="PTHR33516:SF2">
    <property type="entry name" value="LEXA REPRESSOR-RELATED"/>
    <property type="match status" value="1"/>
</dbReference>
<comment type="catalytic activity">
    <reaction evidence="13">
        <text>Hydrolysis of Ala-|-Gly bond in repressor LexA.</text>
        <dbReference type="EC" id="3.4.21.88"/>
    </reaction>
</comment>
<dbReference type="GO" id="GO:0009432">
    <property type="term" value="P:SOS response"/>
    <property type="evidence" value="ECO:0007669"/>
    <property type="project" value="UniProtKB-UniRule"/>
</dbReference>
<keyword evidence="3 13" id="KW-0678">Repressor</keyword>
<keyword evidence="8 13" id="KW-0805">Transcription regulation</keyword>
<reference evidence="17 18" key="1">
    <citation type="submission" date="2017-07" db="EMBL/GenBank/DDBJ databases">
        <title>Leptospira spp. isolated from tropical soils.</title>
        <authorList>
            <person name="Thibeaux R."/>
            <person name="Iraola G."/>
            <person name="Ferres I."/>
            <person name="Bierque E."/>
            <person name="Girault D."/>
            <person name="Soupe-Gilbert M.-E."/>
            <person name="Picardeau M."/>
            <person name="Goarant C."/>
        </authorList>
    </citation>
    <scope>NUCLEOTIDE SEQUENCE [LARGE SCALE GENOMIC DNA]</scope>
    <source>
        <strain evidence="17 18">MCA1-C-A1</strain>
    </source>
</reference>
<comment type="caution">
    <text evidence="13">Lacks conserved residue(s) required for the propagation of feature annotation.</text>
</comment>
<evidence type="ECO:0000256" key="11">
    <source>
        <dbReference type="ARBA" id="ARBA00023204"/>
    </source>
</evidence>
<dbReference type="EC" id="3.4.21.88" evidence="13"/>
<gene>
    <name evidence="13" type="primary">lexA</name>
    <name evidence="17" type="ORF">CH357_10445</name>
</gene>
<dbReference type="AlphaFoldDB" id="A0A2M9XD14"/>
<dbReference type="OrthoDB" id="9802364at2"/>
<evidence type="ECO:0000256" key="10">
    <source>
        <dbReference type="ARBA" id="ARBA00023163"/>
    </source>
</evidence>
<dbReference type="EMBL" id="NPDN01000005">
    <property type="protein sequence ID" value="PJZ25596.1"/>
    <property type="molecule type" value="Genomic_DNA"/>
</dbReference>
<dbReference type="GO" id="GO:0006281">
    <property type="term" value="P:DNA repair"/>
    <property type="evidence" value="ECO:0007669"/>
    <property type="project" value="UniProtKB-UniRule"/>
</dbReference>
<evidence type="ECO:0000259" key="15">
    <source>
        <dbReference type="Pfam" id="PF00717"/>
    </source>
</evidence>
<feature type="domain" description="LexA repressor DNA-binding" evidence="16">
    <location>
        <begin position="1"/>
        <end position="64"/>
    </location>
</feature>
<comment type="function">
    <text evidence="13">Represses a number of genes involved in the response to DNA damage (SOS response), including recA and lexA. In the presence of single-stranded DNA, RecA interacts with LexA causing an autocatalytic cleavage which disrupts the DNA-binding part of LexA, leading to derepression of the SOS regulon and eventually DNA repair.</text>
</comment>
<dbReference type="GO" id="GO:0006260">
    <property type="term" value="P:DNA replication"/>
    <property type="evidence" value="ECO:0007669"/>
    <property type="project" value="UniProtKB-UniRule"/>
</dbReference>